<evidence type="ECO:0000313" key="1">
    <source>
        <dbReference type="EMBL" id="RBP89967.1"/>
    </source>
</evidence>
<comment type="caution">
    <text evidence="1">The sequence shown here is derived from an EMBL/GenBank/DDBJ whole genome shotgun (WGS) entry which is preliminary data.</text>
</comment>
<proteinExistence type="predicted"/>
<reference evidence="1 2" key="1">
    <citation type="submission" date="2018-06" db="EMBL/GenBank/DDBJ databases">
        <title>Freshwater and sediment microbial communities from various areas in North America, analyzing microbe dynamics in response to fracking.</title>
        <authorList>
            <person name="Lamendella R."/>
        </authorList>
    </citation>
    <scope>NUCLEOTIDE SEQUENCE [LARGE SCALE GENOMIC DNA]</scope>
    <source>
        <strain evidence="1 2">14_TX</strain>
    </source>
</reference>
<name>A0A366JQU3_CYTFI</name>
<accession>A0A366JQU3</accession>
<dbReference type="EMBL" id="QNSF01000010">
    <property type="protein sequence ID" value="RBP89967.1"/>
    <property type="molecule type" value="Genomic_DNA"/>
</dbReference>
<dbReference type="Proteomes" id="UP000252731">
    <property type="component" value="Unassembled WGS sequence"/>
</dbReference>
<sequence length="101" mass="11576">MPHVSIWARQTVQPDPYIEEDIIQEIFIVKNHPLSKIYGIEAELRVFIFDGQVIGGISYPADDTMGGWGYSLNGKTAEEVQDNDLEKWIDEWEKKYGEEGS</sequence>
<dbReference type="AlphaFoldDB" id="A0A366JQU3"/>
<keyword evidence="2" id="KW-1185">Reference proteome</keyword>
<protein>
    <submittedName>
        <fullName evidence="1">Uncharacterized protein</fullName>
    </submittedName>
</protein>
<organism evidence="1 2">
    <name type="scientific">Cytobacillus firmus</name>
    <name type="common">Bacillus firmus</name>
    <dbReference type="NCBI Taxonomy" id="1399"/>
    <lineage>
        <taxon>Bacteria</taxon>
        <taxon>Bacillati</taxon>
        <taxon>Bacillota</taxon>
        <taxon>Bacilli</taxon>
        <taxon>Bacillales</taxon>
        <taxon>Bacillaceae</taxon>
        <taxon>Cytobacillus</taxon>
    </lineage>
</organism>
<gene>
    <name evidence="1" type="ORF">DFO70_11073</name>
</gene>
<evidence type="ECO:0000313" key="2">
    <source>
        <dbReference type="Proteomes" id="UP000252731"/>
    </source>
</evidence>